<dbReference type="PROSITE" id="PS51352">
    <property type="entry name" value="THIOREDOXIN_2"/>
    <property type="match status" value="1"/>
</dbReference>
<feature type="domain" description="Thioredoxin" evidence="3">
    <location>
        <begin position="12"/>
        <end position="132"/>
    </location>
</feature>
<accession>A0AA36CU59</accession>
<feature type="chain" id="PRO_5041287569" description="Thioredoxin domain-containing protein" evidence="2">
    <location>
        <begin position="20"/>
        <end position="408"/>
    </location>
</feature>
<dbReference type="SUPFAM" id="SSF52833">
    <property type="entry name" value="Thioredoxin-like"/>
    <property type="match status" value="2"/>
</dbReference>
<dbReference type="Proteomes" id="UP001177023">
    <property type="component" value="Unassembled WGS sequence"/>
</dbReference>
<keyword evidence="5" id="KW-1185">Reference proteome</keyword>
<dbReference type="Pfam" id="PF13848">
    <property type="entry name" value="Thioredoxin_6"/>
    <property type="match status" value="1"/>
</dbReference>
<dbReference type="InterPro" id="IPR036249">
    <property type="entry name" value="Thioredoxin-like_sf"/>
</dbReference>
<dbReference type="GO" id="GO:0003756">
    <property type="term" value="F:protein disulfide isomerase activity"/>
    <property type="evidence" value="ECO:0007669"/>
    <property type="project" value="TreeGrafter"/>
</dbReference>
<reference evidence="4" key="1">
    <citation type="submission" date="2023-06" db="EMBL/GenBank/DDBJ databases">
        <authorList>
            <person name="Delattre M."/>
        </authorList>
    </citation>
    <scope>NUCLEOTIDE SEQUENCE</scope>
    <source>
        <strain evidence="4">AF72</strain>
    </source>
</reference>
<evidence type="ECO:0000259" key="3">
    <source>
        <dbReference type="PROSITE" id="PS51352"/>
    </source>
</evidence>
<dbReference type="PANTHER" id="PTHR46295:SF1">
    <property type="entry name" value="ENDOPLASMIC RETICULUM RESIDENT PROTEIN 44"/>
    <property type="match status" value="1"/>
</dbReference>
<evidence type="ECO:0000313" key="5">
    <source>
        <dbReference type="Proteomes" id="UP001177023"/>
    </source>
</evidence>
<feature type="signal peptide" evidence="2">
    <location>
        <begin position="1"/>
        <end position="19"/>
    </location>
</feature>
<dbReference type="PANTHER" id="PTHR46295">
    <property type="entry name" value="ENDOPLASMIC RETICULUM RESIDENT PROTEIN 44"/>
    <property type="match status" value="1"/>
</dbReference>
<proteinExistence type="predicted"/>
<dbReference type="Gene3D" id="3.40.30.10">
    <property type="entry name" value="Glutaredoxin"/>
    <property type="match status" value="3"/>
</dbReference>
<dbReference type="Pfam" id="PF00085">
    <property type="entry name" value="Thioredoxin"/>
    <property type="match status" value="1"/>
</dbReference>
<name>A0AA36CU59_9BILA</name>
<dbReference type="GO" id="GO:0006457">
    <property type="term" value="P:protein folding"/>
    <property type="evidence" value="ECO:0007669"/>
    <property type="project" value="TreeGrafter"/>
</dbReference>
<feature type="region of interest" description="Disordered" evidence="1">
    <location>
        <begin position="366"/>
        <end position="389"/>
    </location>
</feature>
<sequence>MRAVRGLALLWLIIGVVVPENVVITRHNVDQVLNSATVVFVAFGADWCPFSRRLKPVWDEAAREFKHKHPELSAVFATVDGMKEPEIINKYLVHKYPTMRYFIAGAMHREYRRGGARTSQALVEHVLAKFDPPMETFDSQETLDVGLAQNKRNVIVYSHDRDSYSFGNAVKLAMTLGGYDCRFWASAPDLPYLTKPGREGSLVYFQGANQEREEYPGTLDNFGHAKQWLKERCIPAVRELTFENVEEVTEERLPLIVLFRNRADTKNTELFISVVARELGEDRTINPLLADAKVFSHPLHMLRKNEKDLPVLVIDSMEHVFLFDDPNTSWDTPGRLKQFVDDLKSGKLHRDFHHRHNFPPIGARKIEEQQQQQPEKPPGPAAALKLPDSVFKPLKPSEMRYTLLKTEL</sequence>
<evidence type="ECO:0000256" key="1">
    <source>
        <dbReference type="SAM" id="MobiDB-lite"/>
    </source>
</evidence>
<dbReference type="InterPro" id="IPR052643">
    <property type="entry name" value="ERP44"/>
</dbReference>
<protein>
    <recommendedName>
        <fullName evidence="3">Thioredoxin domain-containing protein</fullName>
    </recommendedName>
</protein>
<feature type="non-terminal residue" evidence="4">
    <location>
        <position position="408"/>
    </location>
</feature>
<organism evidence="4 5">
    <name type="scientific">Mesorhabditis spiculigera</name>
    <dbReference type="NCBI Taxonomy" id="96644"/>
    <lineage>
        <taxon>Eukaryota</taxon>
        <taxon>Metazoa</taxon>
        <taxon>Ecdysozoa</taxon>
        <taxon>Nematoda</taxon>
        <taxon>Chromadorea</taxon>
        <taxon>Rhabditida</taxon>
        <taxon>Rhabditina</taxon>
        <taxon>Rhabditomorpha</taxon>
        <taxon>Rhabditoidea</taxon>
        <taxon>Rhabditidae</taxon>
        <taxon>Mesorhabditinae</taxon>
        <taxon>Mesorhabditis</taxon>
    </lineage>
</organism>
<dbReference type="AlphaFoldDB" id="A0AA36CU59"/>
<keyword evidence="2" id="KW-0732">Signal</keyword>
<gene>
    <name evidence="4" type="ORF">MSPICULIGERA_LOCUS12869</name>
</gene>
<evidence type="ECO:0000256" key="2">
    <source>
        <dbReference type="SAM" id="SignalP"/>
    </source>
</evidence>
<dbReference type="InterPro" id="IPR013766">
    <property type="entry name" value="Thioredoxin_domain"/>
</dbReference>
<dbReference type="GO" id="GO:0005789">
    <property type="term" value="C:endoplasmic reticulum membrane"/>
    <property type="evidence" value="ECO:0007669"/>
    <property type="project" value="TreeGrafter"/>
</dbReference>
<dbReference type="EMBL" id="CATQJA010002631">
    <property type="protein sequence ID" value="CAJ0574537.1"/>
    <property type="molecule type" value="Genomic_DNA"/>
</dbReference>
<evidence type="ECO:0000313" key="4">
    <source>
        <dbReference type="EMBL" id="CAJ0574537.1"/>
    </source>
</evidence>
<comment type="caution">
    <text evidence="4">The sequence shown here is derived from an EMBL/GenBank/DDBJ whole genome shotgun (WGS) entry which is preliminary data.</text>
</comment>
<dbReference type="GO" id="GO:0005793">
    <property type="term" value="C:endoplasmic reticulum-Golgi intermediate compartment"/>
    <property type="evidence" value="ECO:0007669"/>
    <property type="project" value="TreeGrafter"/>
</dbReference>